<evidence type="ECO:0000256" key="7">
    <source>
        <dbReference type="ARBA" id="ARBA00024448"/>
    </source>
</evidence>
<evidence type="ECO:0000256" key="4">
    <source>
        <dbReference type="ARBA" id="ARBA00022723"/>
    </source>
</evidence>
<proteinExistence type="inferred from homology"/>
<name>A0ABP0FMT1_CLALP</name>
<evidence type="ECO:0000313" key="23">
    <source>
        <dbReference type="EMBL" id="CAK8679804.1"/>
    </source>
</evidence>
<evidence type="ECO:0000256" key="11">
    <source>
        <dbReference type="ARBA" id="ARBA00026103"/>
    </source>
</evidence>
<evidence type="ECO:0000256" key="19">
    <source>
        <dbReference type="ARBA" id="ARBA00048894"/>
    </source>
</evidence>
<evidence type="ECO:0000256" key="5">
    <source>
        <dbReference type="ARBA" id="ARBA00022801"/>
    </source>
</evidence>
<keyword evidence="5" id="KW-0378">Hydrolase</keyword>
<evidence type="ECO:0000256" key="1">
    <source>
        <dbReference type="ARBA" id="ARBA00001946"/>
    </source>
</evidence>
<evidence type="ECO:0000256" key="21">
    <source>
        <dbReference type="ARBA" id="ARBA00053094"/>
    </source>
</evidence>
<gene>
    <name evidence="23" type="ORF">CVLEPA_LOCUS10053</name>
</gene>
<accession>A0ABP0FMT1</accession>
<comment type="caution">
    <text evidence="23">The sequence shown here is derived from an EMBL/GenBank/DDBJ whole genome shotgun (WGS) entry which is preliminary data.</text>
</comment>
<dbReference type="Pfam" id="PF00293">
    <property type="entry name" value="NUDIX"/>
    <property type="match status" value="1"/>
</dbReference>
<dbReference type="InterPro" id="IPR015797">
    <property type="entry name" value="NUDIX_hydrolase-like_dom_sf"/>
</dbReference>
<evidence type="ECO:0000256" key="13">
    <source>
        <dbReference type="ARBA" id="ARBA00029673"/>
    </source>
</evidence>
<feature type="domain" description="Nudix hydrolase" evidence="22">
    <location>
        <begin position="1"/>
        <end position="130"/>
    </location>
</feature>
<dbReference type="InterPro" id="IPR003563">
    <property type="entry name" value="8ODP"/>
</dbReference>
<protein>
    <recommendedName>
        <fullName evidence="12">Oxidized purine nucleoside triphosphate hydrolase</fullName>
        <ecNumber evidence="11">3.6.1.56</ecNumber>
    </recommendedName>
    <alternativeName>
        <fullName evidence="16">2-hydroxy-dATP diphosphatase</fullName>
    </alternativeName>
    <alternativeName>
        <fullName evidence="15">7,8-dihydro-8-oxoguanine triphosphatase</fullName>
    </alternativeName>
    <alternativeName>
        <fullName evidence="14">8-oxo-dGTPase</fullName>
    </alternativeName>
    <alternativeName>
        <fullName evidence="17">Methylated purine nucleoside triphosphate hydrolase</fullName>
    </alternativeName>
    <alternativeName>
        <fullName evidence="13">Nucleoside diphosphate-linked moiety X motif 1</fullName>
    </alternativeName>
</protein>
<evidence type="ECO:0000313" key="24">
    <source>
        <dbReference type="Proteomes" id="UP001642483"/>
    </source>
</evidence>
<evidence type="ECO:0000256" key="6">
    <source>
        <dbReference type="ARBA" id="ARBA00022842"/>
    </source>
</evidence>
<comment type="catalytic activity">
    <reaction evidence="7">
        <text>8-oxo-dATP + H2O = 8-oxo-dAMP + diphosphate + H(+)</text>
        <dbReference type="Rhea" id="RHEA:65396"/>
        <dbReference type="ChEBI" id="CHEBI:15377"/>
        <dbReference type="ChEBI" id="CHEBI:15378"/>
        <dbReference type="ChEBI" id="CHEBI:33019"/>
        <dbReference type="ChEBI" id="CHEBI:71361"/>
        <dbReference type="ChEBI" id="CHEBI:172871"/>
    </reaction>
    <physiologicalReaction direction="left-to-right" evidence="7">
        <dbReference type="Rhea" id="RHEA:65397"/>
    </physiologicalReaction>
</comment>
<comment type="subunit">
    <text evidence="3">Monomer.</text>
</comment>
<comment type="catalytic activity">
    <reaction evidence="20">
        <text>N(6)-methyl-dATP + H2O = N(6)-methyl-dAMP + diphosphate + H(+)</text>
        <dbReference type="Rhea" id="RHEA:67604"/>
        <dbReference type="ChEBI" id="CHEBI:15377"/>
        <dbReference type="ChEBI" id="CHEBI:15378"/>
        <dbReference type="ChEBI" id="CHEBI:33019"/>
        <dbReference type="ChEBI" id="CHEBI:169976"/>
        <dbReference type="ChEBI" id="CHEBI:172872"/>
    </reaction>
    <physiologicalReaction direction="left-to-right" evidence="20">
        <dbReference type="Rhea" id="RHEA:67605"/>
    </physiologicalReaction>
</comment>
<reference evidence="23 24" key="1">
    <citation type="submission" date="2024-02" db="EMBL/GenBank/DDBJ databases">
        <authorList>
            <person name="Daric V."/>
            <person name="Darras S."/>
        </authorList>
    </citation>
    <scope>NUCLEOTIDE SEQUENCE [LARGE SCALE GENOMIC DNA]</scope>
</reference>
<evidence type="ECO:0000256" key="8">
    <source>
        <dbReference type="ARBA" id="ARBA00024459"/>
    </source>
</evidence>
<evidence type="ECO:0000256" key="12">
    <source>
        <dbReference type="ARBA" id="ARBA00026218"/>
    </source>
</evidence>
<dbReference type="SUPFAM" id="SSF55811">
    <property type="entry name" value="Nudix"/>
    <property type="match status" value="1"/>
</dbReference>
<evidence type="ECO:0000256" key="9">
    <source>
        <dbReference type="ARBA" id="ARBA00024486"/>
    </source>
</evidence>
<evidence type="ECO:0000256" key="16">
    <source>
        <dbReference type="ARBA" id="ARBA00031927"/>
    </source>
</evidence>
<evidence type="ECO:0000256" key="10">
    <source>
        <dbReference type="ARBA" id="ARBA00024596"/>
    </source>
</evidence>
<evidence type="ECO:0000259" key="22">
    <source>
        <dbReference type="PROSITE" id="PS51462"/>
    </source>
</evidence>
<comment type="cofactor">
    <cofactor evidence="1">
        <name>Mg(2+)</name>
        <dbReference type="ChEBI" id="CHEBI:18420"/>
    </cofactor>
</comment>
<dbReference type="PANTHER" id="PTHR43758:SF2">
    <property type="entry name" value="OXIDIZED PURINE NUCLEOSIDE TRIPHOSPHATE HYDROLASE"/>
    <property type="match status" value="1"/>
</dbReference>
<dbReference type="Proteomes" id="UP001642483">
    <property type="component" value="Unassembled WGS sequence"/>
</dbReference>
<keyword evidence="4" id="KW-0479">Metal-binding</keyword>
<sequence length="184" mass="21229">MRFTRCTLVQIMKGDEILLGMKKRGLGVGKWNGFGGKLLRGETLQQCSARELEEECGLHVNVDHLTQIGILMFNFIEEDFLLEVNVFKAEQFTGTPMESEEMAPKWFSKENVPYDRMWADDIFWYPMMFSNEMFYGFMEFKGHDNMVSKNLQQVESLIAMESLKQSALKQFSVNCAQATADTMT</sequence>
<comment type="similarity">
    <text evidence="2">Belongs to the Nudix hydrolase family.</text>
</comment>
<keyword evidence="6" id="KW-0460">Magnesium</keyword>
<evidence type="ECO:0000256" key="14">
    <source>
        <dbReference type="ARBA" id="ARBA00030634"/>
    </source>
</evidence>
<dbReference type="Gene3D" id="3.90.79.10">
    <property type="entry name" value="Nucleoside Triphosphate Pyrophosphohydrolase"/>
    <property type="match status" value="1"/>
</dbReference>
<evidence type="ECO:0000256" key="2">
    <source>
        <dbReference type="ARBA" id="ARBA00005582"/>
    </source>
</evidence>
<comment type="catalytic activity">
    <reaction evidence="18">
        <text>N(6)-methyl-ATP + H2O = N(6)-methyl-AMP + diphosphate + H(+)</text>
        <dbReference type="Rhea" id="RHEA:67608"/>
        <dbReference type="ChEBI" id="CHEBI:15377"/>
        <dbReference type="ChEBI" id="CHEBI:15378"/>
        <dbReference type="ChEBI" id="CHEBI:33019"/>
        <dbReference type="ChEBI" id="CHEBI:144842"/>
        <dbReference type="ChEBI" id="CHEBI:172873"/>
    </reaction>
    <physiologicalReaction direction="left-to-right" evidence="18">
        <dbReference type="Rhea" id="RHEA:67609"/>
    </physiologicalReaction>
</comment>
<dbReference type="PANTHER" id="PTHR43758">
    <property type="entry name" value="7,8-DIHYDRO-8-OXOGUANINE TRIPHOSPHATASE"/>
    <property type="match status" value="1"/>
</dbReference>
<evidence type="ECO:0000256" key="20">
    <source>
        <dbReference type="ARBA" id="ARBA00049032"/>
    </source>
</evidence>
<evidence type="ECO:0000256" key="3">
    <source>
        <dbReference type="ARBA" id="ARBA00011245"/>
    </source>
</evidence>
<organism evidence="23 24">
    <name type="scientific">Clavelina lepadiformis</name>
    <name type="common">Light-bulb sea squirt</name>
    <name type="synonym">Ascidia lepadiformis</name>
    <dbReference type="NCBI Taxonomy" id="159417"/>
    <lineage>
        <taxon>Eukaryota</taxon>
        <taxon>Metazoa</taxon>
        <taxon>Chordata</taxon>
        <taxon>Tunicata</taxon>
        <taxon>Ascidiacea</taxon>
        <taxon>Aplousobranchia</taxon>
        <taxon>Clavelinidae</taxon>
        <taxon>Clavelina</taxon>
    </lineage>
</organism>
<comment type="catalytic activity">
    <reaction evidence="10">
        <text>2-oxo-ATP + H2O = 2-oxo-AMP + diphosphate + H(+)</text>
        <dbReference type="Rhea" id="RHEA:67392"/>
        <dbReference type="ChEBI" id="CHEBI:15377"/>
        <dbReference type="ChEBI" id="CHEBI:15378"/>
        <dbReference type="ChEBI" id="CHEBI:33019"/>
        <dbReference type="ChEBI" id="CHEBI:71395"/>
        <dbReference type="ChEBI" id="CHEBI:172878"/>
    </reaction>
    <physiologicalReaction direction="left-to-right" evidence="10">
        <dbReference type="Rhea" id="RHEA:67393"/>
    </physiologicalReaction>
</comment>
<dbReference type="EC" id="3.6.1.56" evidence="11"/>
<dbReference type="PRINTS" id="PR01403">
    <property type="entry name" value="8OXTPHPHTASE"/>
</dbReference>
<keyword evidence="24" id="KW-1185">Reference proteome</keyword>
<comment type="catalytic activity">
    <reaction evidence="19">
        <text>O(6)-methyl-dGTP + H2O = O(6)-methyl-dGMP + diphosphate + H(+)</text>
        <dbReference type="Rhea" id="RHEA:67600"/>
        <dbReference type="ChEBI" id="CHEBI:15377"/>
        <dbReference type="ChEBI" id="CHEBI:15378"/>
        <dbReference type="ChEBI" id="CHEBI:33019"/>
        <dbReference type="ChEBI" id="CHEBI:169974"/>
        <dbReference type="ChEBI" id="CHEBI:169975"/>
    </reaction>
    <physiologicalReaction direction="left-to-right" evidence="19">
        <dbReference type="Rhea" id="RHEA:67601"/>
    </physiologicalReaction>
</comment>
<comment type="function">
    <text evidence="21">Oxidized purine nucleoside triphosphate hydrolase which is a prominent sanitizer of the oxidized nucleotide pool. Catalyzes the hydrolysis of 2-oxo-dATP (2-hydroxy-dATP) into 2-oxo-dAMP. Also has a significant hydrolase activity toward 2-oxo-ATP, 8-oxo-dGTP and 8-oxo-dATP. Through the hydrolysis of oxidized purine nucleoside triphosphates, prevents their incorporation into DNA and the subsequent transversions A:T to C:G and G:C to T:A. Also catalyzes the hydrolysis of methylated purine nucleoside triphosphate preventing their integration into DNA. Through this antimutagenic activity protects cells from oxidative stress.</text>
</comment>
<dbReference type="PROSITE" id="PS51462">
    <property type="entry name" value="NUDIX"/>
    <property type="match status" value="1"/>
</dbReference>
<evidence type="ECO:0000256" key="15">
    <source>
        <dbReference type="ARBA" id="ARBA00030682"/>
    </source>
</evidence>
<evidence type="ECO:0000256" key="18">
    <source>
        <dbReference type="ARBA" id="ARBA00048002"/>
    </source>
</evidence>
<dbReference type="EMBL" id="CAWYQH010000068">
    <property type="protein sequence ID" value="CAK8679804.1"/>
    <property type="molecule type" value="Genomic_DNA"/>
</dbReference>
<dbReference type="InterPro" id="IPR000086">
    <property type="entry name" value="NUDIX_hydrolase_dom"/>
</dbReference>
<comment type="catalytic activity">
    <reaction evidence="8">
        <text>2-oxo-dATP + H2O = 2-oxo-dAMP + diphosphate + H(+)</text>
        <dbReference type="Rhea" id="RHEA:31583"/>
        <dbReference type="ChEBI" id="CHEBI:15377"/>
        <dbReference type="ChEBI" id="CHEBI:15378"/>
        <dbReference type="ChEBI" id="CHEBI:33019"/>
        <dbReference type="ChEBI" id="CHEBI:63212"/>
        <dbReference type="ChEBI" id="CHEBI:77897"/>
        <dbReference type="EC" id="3.6.1.56"/>
    </reaction>
    <physiologicalReaction direction="left-to-right" evidence="8">
        <dbReference type="Rhea" id="RHEA:31584"/>
    </physiologicalReaction>
</comment>
<comment type="catalytic activity">
    <reaction evidence="9">
        <text>8-oxo-dGTP + H2O = 8-oxo-dGMP + diphosphate + H(+)</text>
        <dbReference type="Rhea" id="RHEA:31575"/>
        <dbReference type="ChEBI" id="CHEBI:15377"/>
        <dbReference type="ChEBI" id="CHEBI:15378"/>
        <dbReference type="ChEBI" id="CHEBI:33019"/>
        <dbReference type="ChEBI" id="CHEBI:63224"/>
        <dbReference type="ChEBI" id="CHEBI:77896"/>
    </reaction>
    <physiologicalReaction direction="left-to-right" evidence="9">
        <dbReference type="Rhea" id="RHEA:31576"/>
    </physiologicalReaction>
</comment>
<dbReference type="CDD" id="cd03427">
    <property type="entry name" value="NUDIX_MTH1_Nudt1"/>
    <property type="match status" value="1"/>
</dbReference>
<evidence type="ECO:0000256" key="17">
    <source>
        <dbReference type="ARBA" id="ARBA00032071"/>
    </source>
</evidence>